<dbReference type="InterPro" id="IPR002641">
    <property type="entry name" value="PNPLA_dom"/>
</dbReference>
<dbReference type="InterPro" id="IPR050301">
    <property type="entry name" value="NTE"/>
</dbReference>
<dbReference type="Proteomes" id="UP000032871">
    <property type="component" value="Unassembled WGS sequence"/>
</dbReference>
<dbReference type="SUPFAM" id="SSF52151">
    <property type="entry name" value="FabD/lysophospholipase-like"/>
    <property type="match status" value="1"/>
</dbReference>
<gene>
    <name evidence="6" type="ORF">HMPREF9064_1827</name>
</gene>
<dbReference type="GO" id="GO:0016787">
    <property type="term" value="F:hydrolase activity"/>
    <property type="evidence" value="ECO:0007669"/>
    <property type="project" value="UniProtKB-UniRule"/>
</dbReference>
<reference evidence="6 7" key="1">
    <citation type="submission" date="2010-12" db="EMBL/GenBank/DDBJ databases">
        <authorList>
            <person name="Muzny D."/>
            <person name="Qin X."/>
            <person name="Deng J."/>
            <person name="Jiang H."/>
            <person name="Liu Y."/>
            <person name="Qu J."/>
            <person name="Song X.-Z."/>
            <person name="Zhang L."/>
            <person name="Thornton R."/>
            <person name="Coyle M."/>
            <person name="Francisco L."/>
            <person name="Jackson L."/>
            <person name="Javaid M."/>
            <person name="Korchina V."/>
            <person name="Kovar C."/>
            <person name="Mata R."/>
            <person name="Mathew T."/>
            <person name="Ngo R."/>
            <person name="Nguyen L."/>
            <person name="Nguyen N."/>
            <person name="Okwuonu G."/>
            <person name="Ongeri F."/>
            <person name="Pham C."/>
            <person name="Simmons D."/>
            <person name="Wilczek-Boney K."/>
            <person name="Hale W."/>
            <person name="Jakkamsetti A."/>
            <person name="Pham P."/>
            <person name="Ruth R."/>
            <person name="San Lucas F."/>
            <person name="Warren J."/>
            <person name="Zhang J."/>
            <person name="Zhao Z."/>
            <person name="Zhou C."/>
            <person name="Zhu D."/>
            <person name="Lee S."/>
            <person name="Bess C."/>
            <person name="Blankenburg K."/>
            <person name="Forbes L."/>
            <person name="Fu Q."/>
            <person name="Gubbala S."/>
            <person name="Hirani K."/>
            <person name="Jayaseelan J.C."/>
            <person name="Lara F."/>
            <person name="Munidasa M."/>
            <person name="Palculict T."/>
            <person name="Patil S."/>
            <person name="Pu L.-L."/>
            <person name="Saada N."/>
            <person name="Tang L."/>
            <person name="Weissenberger G."/>
            <person name="Zhu Y."/>
            <person name="Hemphill L."/>
            <person name="Shang Y."/>
            <person name="Youmans B."/>
            <person name="Ayvaz T."/>
            <person name="Ross M."/>
            <person name="Santibanez J."/>
            <person name="Aqrawi P."/>
            <person name="Gross S."/>
            <person name="Joshi V."/>
            <person name="Fowler G."/>
            <person name="Nazareth L."/>
            <person name="Reid J."/>
            <person name="Worley K."/>
            <person name="Petrosino J."/>
            <person name="Highlander S."/>
            <person name="Gibbs R."/>
        </authorList>
    </citation>
    <scope>NUCLEOTIDE SEQUENCE [LARGE SCALE GENOMIC DNA]</scope>
    <source>
        <strain evidence="6 7">ATCC 33393</strain>
    </source>
</reference>
<dbReference type="Pfam" id="PF01734">
    <property type="entry name" value="Patatin"/>
    <property type="match status" value="1"/>
</dbReference>
<comment type="caution">
    <text evidence="4">Lacks conserved residue(s) required for the propagation of feature annotation.</text>
</comment>
<evidence type="ECO:0000256" key="3">
    <source>
        <dbReference type="ARBA" id="ARBA00023098"/>
    </source>
</evidence>
<dbReference type="InterPro" id="IPR016035">
    <property type="entry name" value="Acyl_Trfase/lysoPLipase"/>
</dbReference>
<keyword evidence="3 4" id="KW-0443">Lipid metabolism</keyword>
<evidence type="ECO:0000313" key="7">
    <source>
        <dbReference type="Proteomes" id="UP000032871"/>
    </source>
</evidence>
<dbReference type="AlphaFoldDB" id="E6L095"/>
<comment type="caution">
    <text evidence="6">The sequence shown here is derived from an EMBL/GenBank/DDBJ whole genome shotgun (WGS) entry which is preliminary data.</text>
</comment>
<feature type="domain" description="PNPLA" evidence="5">
    <location>
        <begin position="89"/>
        <end position="333"/>
    </location>
</feature>
<dbReference type="Gene3D" id="3.40.1090.10">
    <property type="entry name" value="Cytosolic phospholipase A2 catalytic domain"/>
    <property type="match status" value="1"/>
</dbReference>
<feature type="short sequence motif" description="GXSXG" evidence="4">
    <location>
        <begin position="132"/>
        <end position="136"/>
    </location>
</feature>
<dbReference type="PANTHER" id="PTHR14226:SF78">
    <property type="entry name" value="SLR0060 PROTEIN"/>
    <property type="match status" value="1"/>
</dbReference>
<proteinExistence type="predicted"/>
<feature type="active site" description="Nucleophile" evidence="4">
    <location>
        <position position="134"/>
    </location>
</feature>
<organism evidence="6 7">
    <name type="scientific">Aggregatibacter segnis ATCC 33393</name>
    <dbReference type="NCBI Taxonomy" id="888057"/>
    <lineage>
        <taxon>Bacteria</taxon>
        <taxon>Pseudomonadati</taxon>
        <taxon>Pseudomonadota</taxon>
        <taxon>Gammaproteobacteria</taxon>
        <taxon>Pasteurellales</taxon>
        <taxon>Pasteurellaceae</taxon>
        <taxon>Aggregatibacter</taxon>
    </lineage>
</organism>
<evidence type="ECO:0000313" key="6">
    <source>
        <dbReference type="EMBL" id="EFU66898.1"/>
    </source>
</evidence>
<feature type="short sequence motif" description="DGA/G" evidence="4">
    <location>
        <begin position="320"/>
        <end position="322"/>
    </location>
</feature>
<keyword evidence="1 4" id="KW-0378">Hydrolase</keyword>
<evidence type="ECO:0000256" key="4">
    <source>
        <dbReference type="PROSITE-ProRule" id="PRU01161"/>
    </source>
</evidence>
<evidence type="ECO:0000256" key="2">
    <source>
        <dbReference type="ARBA" id="ARBA00022963"/>
    </source>
</evidence>
<evidence type="ECO:0000256" key="1">
    <source>
        <dbReference type="ARBA" id="ARBA00022801"/>
    </source>
</evidence>
<dbReference type="EMBL" id="AEPS01000014">
    <property type="protein sequence ID" value="EFU66898.1"/>
    <property type="molecule type" value="Genomic_DNA"/>
</dbReference>
<keyword evidence="2 4" id="KW-0442">Lipid degradation</keyword>
<dbReference type="HOGENOM" id="CLU_046679_0_0_6"/>
<accession>E6L095</accession>
<sequence length="482" mass="54099">MMCDQPPFPLAYKRCRIKIIQSQQRDIVMKHLHISFKCTLLAGSLALLTACHSIIYHPTKTIEQIEPEKGYRLESAMQQALQKENLVIVAFSGGGSRAASLGYGVLEQFQHASVRPTEKGDTLLQNIDVVYGVSGGSVLAAYFALEGQDIIPKFNESFLKKNFQKKVINEVFSMSNVPRLTSPQFGRSDLLQEQLNLALYGGKKFADLEQRKGPFAVINATDMTAEQKISFTQDFFDWLCVDLNDVEIARAVAASSAVPLIFSPITQNNHGGTCHAESKKDLLMLTLPKNRLLLSNFEAMKKRVARYQNSAERPYLHLVDGGLTDNLGLASLLDVSNLLSMRKLYAELKHYNLRNIVVVNVNAQNERTSHIDKSADVPGIREVVNTVINVPIDKTTESTVKYSQKFAEQWNAYAKRKKDVKIKIYFVNLSLKNLPEGQLKNDVLNIGTSFYLPESDVDKLREAAKILLQQSKEYRKALKALQ</sequence>
<dbReference type="PANTHER" id="PTHR14226">
    <property type="entry name" value="NEUROPATHY TARGET ESTERASE/SWISS CHEESE D.MELANOGASTER"/>
    <property type="match status" value="1"/>
</dbReference>
<evidence type="ECO:0000259" key="5">
    <source>
        <dbReference type="PROSITE" id="PS51635"/>
    </source>
</evidence>
<dbReference type="STRING" id="739.GCA_001059425_01075"/>
<feature type="active site" description="Proton acceptor" evidence="4">
    <location>
        <position position="320"/>
    </location>
</feature>
<dbReference type="PROSITE" id="PS51635">
    <property type="entry name" value="PNPLA"/>
    <property type="match status" value="1"/>
</dbReference>
<name>E6L095_9PAST</name>
<keyword evidence="7" id="KW-1185">Reference proteome</keyword>
<dbReference type="GO" id="GO:0016042">
    <property type="term" value="P:lipid catabolic process"/>
    <property type="evidence" value="ECO:0007669"/>
    <property type="project" value="UniProtKB-UniRule"/>
</dbReference>
<protein>
    <submittedName>
        <fullName evidence="6">Patatin protein</fullName>
    </submittedName>
</protein>